<dbReference type="EMBL" id="JACHXM010000024">
    <property type="protein sequence ID" value="MBB3142636.1"/>
    <property type="molecule type" value="Genomic_DNA"/>
</dbReference>
<dbReference type="Pfam" id="PF01389">
    <property type="entry name" value="OmpA_membrane"/>
    <property type="match status" value="1"/>
</dbReference>
<evidence type="ECO:0000313" key="5">
    <source>
        <dbReference type="Proteomes" id="UP000525987"/>
    </source>
</evidence>
<name>A0A7W5C123_9GAMM</name>
<reference evidence="4 5" key="1">
    <citation type="submission" date="2020-08" db="EMBL/GenBank/DDBJ databases">
        <title>Genomic Encyclopedia of Type Strains, Phase III (KMG-III): the genomes of soil and plant-associated and newly described type strains.</title>
        <authorList>
            <person name="Whitman W."/>
        </authorList>
    </citation>
    <scope>NUCLEOTIDE SEQUENCE [LARGE SCALE GENOMIC DNA]</scope>
    <source>
        <strain evidence="4 5">CECT 5995</strain>
    </source>
</reference>
<keyword evidence="2" id="KW-0813">Transport</keyword>
<feature type="domain" description="Outer membrane protein OmpA-like transmembrane" evidence="3">
    <location>
        <begin position="51"/>
        <end position="230"/>
    </location>
</feature>
<keyword evidence="5" id="KW-1185">Reference proteome</keyword>
<dbReference type="InterPro" id="IPR000498">
    <property type="entry name" value="OmpA-like_TM_dom"/>
</dbReference>
<dbReference type="SUPFAM" id="SSF56925">
    <property type="entry name" value="OMPA-like"/>
    <property type="match status" value="1"/>
</dbReference>
<dbReference type="Proteomes" id="UP000525987">
    <property type="component" value="Unassembled WGS sequence"/>
</dbReference>
<dbReference type="AlphaFoldDB" id="A0A7W5C123"/>
<sequence length="230" mass="25161">MSHRMWLGTFVVAFMTSGPCVADLRPYVFVDGGIADPDLNGIEAHYERMKDEASNAGGNGKIDTDDTSGAFAIGVGIQPYRHFAMEVGYYDFGSYDIEGAGQYLRGERQMSASGDTRTTIDGWGAQGIFIMPLSERFTVQLGAGAAWLDTRIEGQYTQSATTRAGTQTRQNDIDKTMHDTVALLGLGARYRITSSVQLRVDYRYFGGVGQYTDEHGSEVQLVTAGVSYHF</sequence>
<comment type="similarity">
    <text evidence="1">Belongs to the outer membrane OOP (TC 1.B.6) superfamily. OmpA family.</text>
</comment>
<dbReference type="Gene3D" id="2.40.160.20">
    <property type="match status" value="1"/>
</dbReference>
<evidence type="ECO:0000259" key="3">
    <source>
        <dbReference type="Pfam" id="PF01389"/>
    </source>
</evidence>
<keyword evidence="2" id="KW-0626">Porin</keyword>
<accession>A0A7W5C123</accession>
<proteinExistence type="inferred from homology"/>
<dbReference type="GO" id="GO:0015288">
    <property type="term" value="F:porin activity"/>
    <property type="evidence" value="ECO:0007669"/>
    <property type="project" value="UniProtKB-KW"/>
</dbReference>
<dbReference type="InterPro" id="IPR011250">
    <property type="entry name" value="OMP/PagP_B-barrel"/>
</dbReference>
<keyword evidence="2" id="KW-0812">Transmembrane</keyword>
<comment type="caution">
    <text evidence="4">The sequence shown here is derived from an EMBL/GenBank/DDBJ whole genome shotgun (WGS) entry which is preliminary data.</text>
</comment>
<organism evidence="4 5">
    <name type="scientific">Halomonas organivorans</name>
    <dbReference type="NCBI Taxonomy" id="257772"/>
    <lineage>
        <taxon>Bacteria</taxon>
        <taxon>Pseudomonadati</taxon>
        <taxon>Pseudomonadota</taxon>
        <taxon>Gammaproteobacteria</taxon>
        <taxon>Oceanospirillales</taxon>
        <taxon>Halomonadaceae</taxon>
        <taxon>Halomonas</taxon>
    </lineage>
</organism>
<evidence type="ECO:0000256" key="2">
    <source>
        <dbReference type="ARBA" id="ARBA00023114"/>
    </source>
</evidence>
<evidence type="ECO:0000256" key="1">
    <source>
        <dbReference type="ARBA" id="ARBA00005710"/>
    </source>
</evidence>
<dbReference type="RefSeq" id="WP_183389003.1">
    <property type="nucleotide sequence ID" value="NZ_JACHXM010000024.1"/>
</dbReference>
<dbReference type="GO" id="GO:0046930">
    <property type="term" value="C:pore complex"/>
    <property type="evidence" value="ECO:0007669"/>
    <property type="project" value="UniProtKB-KW"/>
</dbReference>
<protein>
    <submittedName>
        <fullName evidence="4">Opacity protein-like surface antigen</fullName>
    </submittedName>
</protein>
<evidence type="ECO:0000313" key="4">
    <source>
        <dbReference type="EMBL" id="MBB3142636.1"/>
    </source>
</evidence>
<gene>
    <name evidence="4" type="ORF">FHR96_003536</name>
</gene>
<dbReference type="GO" id="GO:0009279">
    <property type="term" value="C:cell outer membrane"/>
    <property type="evidence" value="ECO:0007669"/>
    <property type="project" value="InterPro"/>
</dbReference>
<keyword evidence="2" id="KW-0406">Ion transport</keyword>